<dbReference type="Proteomes" id="UP000243876">
    <property type="component" value="Unassembled WGS sequence"/>
</dbReference>
<dbReference type="OrthoDB" id="2344312at2759"/>
<keyword evidence="3" id="KW-1185">Reference proteome</keyword>
<name>A0A0D6EGW3_SPOSA</name>
<feature type="domain" description="SigF-like NTF2-like" evidence="1">
    <location>
        <begin position="1"/>
        <end position="91"/>
    </location>
</feature>
<accession>A0A0D6EGW3</accession>
<dbReference type="PANTHER" id="PTHR35393:SF1">
    <property type="entry name" value="SNOAL-LIKE DOMAIN-CONTAINING PROTEIN"/>
    <property type="match status" value="1"/>
</dbReference>
<dbReference type="PANTHER" id="PTHR35393">
    <property type="entry name" value="CHROMOSOME 1, WHOLE GENOME SHOTGUN SEQUENCE"/>
    <property type="match status" value="1"/>
</dbReference>
<dbReference type="Pfam" id="PF24840">
    <property type="entry name" value="NTF2_SigF"/>
    <property type="match status" value="2"/>
</dbReference>
<evidence type="ECO:0000313" key="3">
    <source>
        <dbReference type="Proteomes" id="UP000243876"/>
    </source>
</evidence>
<dbReference type="EMBL" id="CENE01000002">
    <property type="protein sequence ID" value="CEQ39048.1"/>
    <property type="molecule type" value="Genomic_DNA"/>
</dbReference>
<feature type="domain" description="SigF-like NTF2-like" evidence="1">
    <location>
        <begin position="176"/>
        <end position="252"/>
    </location>
</feature>
<protein>
    <submittedName>
        <fullName evidence="2">SPOSA6832_00532-mRNA-1:cds</fullName>
    </submittedName>
</protein>
<dbReference type="InterPro" id="IPR057514">
    <property type="entry name" value="NTF2_SigF"/>
</dbReference>
<gene>
    <name evidence="2" type="primary">SPOSA6832_00532</name>
</gene>
<proteinExistence type="predicted"/>
<evidence type="ECO:0000259" key="1">
    <source>
        <dbReference type="Pfam" id="PF24840"/>
    </source>
</evidence>
<reference evidence="3" key="1">
    <citation type="submission" date="2015-02" db="EMBL/GenBank/DDBJ databases">
        <authorList>
            <person name="Gon?alves P."/>
        </authorList>
    </citation>
    <scope>NUCLEOTIDE SEQUENCE [LARGE SCALE GENOMIC DNA]</scope>
</reference>
<dbReference type="AlphaFoldDB" id="A0A0D6EGW3"/>
<evidence type="ECO:0000313" key="2">
    <source>
        <dbReference type="EMBL" id="CEQ39048.1"/>
    </source>
</evidence>
<sequence length="293" mass="33198">MESPVNDIRNVVRELCEPAKASDMSVQPLFLPLHFRGQADLLRGNRLNAVDRYFASDAQIVYPLLNSPKRAGIEGIKSVYKMLRGESLSCHGTIRPPRSNQPKGVGMRDLRAEIAHIAPSSRRSAYVRQQDQQLDFHVVAFDRINVKKGIEYQSGLASFSLSSGARVILLISFRRRSLLDMTEHLKFKFLPIPDRFNPTFHIRFITRIDLRKDPQTELWKVVKQEDNLPSDFGSTGLHFLPFDRQIANAIKVRNLALAFFYPFPSLTPHALLQWGTGVGTLFVGGALSRLNLF</sequence>
<organism evidence="2 3">
    <name type="scientific">Sporidiobolus salmonicolor</name>
    <name type="common">Yeast-like fungus</name>
    <name type="synonym">Sporobolomyces salmonicolor</name>
    <dbReference type="NCBI Taxonomy" id="5005"/>
    <lineage>
        <taxon>Eukaryota</taxon>
        <taxon>Fungi</taxon>
        <taxon>Dikarya</taxon>
        <taxon>Basidiomycota</taxon>
        <taxon>Pucciniomycotina</taxon>
        <taxon>Microbotryomycetes</taxon>
        <taxon>Sporidiobolales</taxon>
        <taxon>Sporidiobolaceae</taxon>
        <taxon>Sporobolomyces</taxon>
    </lineage>
</organism>